<accession>A0A7S4AZR8</accession>
<organism evidence="2">
    <name type="scientific">Chrysotila carterae</name>
    <name type="common">Marine alga</name>
    <name type="synonym">Syracosphaera carterae</name>
    <dbReference type="NCBI Taxonomy" id="13221"/>
    <lineage>
        <taxon>Eukaryota</taxon>
        <taxon>Haptista</taxon>
        <taxon>Haptophyta</taxon>
        <taxon>Prymnesiophyceae</taxon>
        <taxon>Isochrysidales</taxon>
        <taxon>Isochrysidaceae</taxon>
        <taxon>Chrysotila</taxon>
    </lineage>
</organism>
<feature type="region of interest" description="Disordered" evidence="1">
    <location>
        <begin position="388"/>
        <end position="452"/>
    </location>
</feature>
<proteinExistence type="predicted"/>
<gene>
    <name evidence="2" type="ORF">PCAR00345_LOCUS1691</name>
</gene>
<sequence length="536" mass="57572">MPSKEGRHLSTKQPDSKAQDKFVLEQLLRLGTGGVQEQSSRPVDPLLQIVEGIEKVLSHGPSMSQDKCVFHLTQLKDLLEGSEEGLPVDSLSTSMQKAMCALTSCLRLSCDALVKSGAEPTSRPQKELFRLCCDLLPLMFDAFGSDASAYLDAADAAGRALCAFESSLQELLTNTLDVLTDDTSCEGRVLNVLRLMLTSWAAHDQGCIHGAVPISRSSPLINSELLRATLSCLARHEDAMELYQSIIAMWSCICGKRPDLLTMNSGGANGHQRSLASVFLRAGVVAALVDALKRFPFQLTVQRPAVDLLLALTGTDKGRNVARAAGAQQALQQLMEAWATDEQMTLTLTMLLDSISDTKQPATSQEDVPKRARVTTQDALCSKAAYGASSVPCSPRRSRVKSLSHGSGKNGAVLSAPTSPRRRTTFEAAAADSHNVEPKHASPRASPRRLANSSRHVAVPLGIGAVAAHAAYRAAVHPLAYVPEPPRNSRALPALFSRASTHAPSADSWAGAHAHQHRPAQHLPHLSSRRSLDHDK</sequence>
<protein>
    <submittedName>
        <fullName evidence="2">Uncharacterized protein</fullName>
    </submittedName>
</protein>
<feature type="region of interest" description="Disordered" evidence="1">
    <location>
        <begin position="505"/>
        <end position="536"/>
    </location>
</feature>
<evidence type="ECO:0000256" key="1">
    <source>
        <dbReference type="SAM" id="MobiDB-lite"/>
    </source>
</evidence>
<dbReference type="AlphaFoldDB" id="A0A7S4AZR8"/>
<reference evidence="2" key="1">
    <citation type="submission" date="2021-01" db="EMBL/GenBank/DDBJ databases">
        <authorList>
            <person name="Corre E."/>
            <person name="Pelletier E."/>
            <person name="Niang G."/>
            <person name="Scheremetjew M."/>
            <person name="Finn R."/>
            <person name="Kale V."/>
            <person name="Holt S."/>
            <person name="Cochrane G."/>
            <person name="Meng A."/>
            <person name="Brown T."/>
            <person name="Cohen L."/>
        </authorList>
    </citation>
    <scope>NUCLEOTIDE SEQUENCE</scope>
    <source>
        <strain evidence="2">CCMP645</strain>
    </source>
</reference>
<evidence type="ECO:0000313" key="2">
    <source>
        <dbReference type="EMBL" id="CAE0749109.1"/>
    </source>
</evidence>
<name>A0A7S4AZR8_CHRCT</name>
<dbReference type="EMBL" id="HBIZ01003141">
    <property type="protein sequence ID" value="CAE0749109.1"/>
    <property type="molecule type" value="Transcribed_RNA"/>
</dbReference>